<proteinExistence type="predicted"/>
<sequence>MEAPPPTEPLPIDLQLEIVAHSDDAATIVRCAAASKPLRGAVYGPGFRPRTRAALRAAVNAGFDPALLLGVPDEPSHPSSGADQPPRRRLRFDTDLLRSSFEPPELRVCNASTGGVTSLPCMDVEGKWGSGGIYRPALLNLGRGGRSFELLVMDVCLRTRIFSSGTGSWGPICVVKPPPEHGSWCVIDEAMPTFPAVVRRTVHWICRSARGAGMFVLALRVGAAQATAIAPPPPAGRLGGTASCTLTDAAGTLRMVVSEAEAVSMWRMSAEGWSQEAVISKQWITKQVAAGMDASRTACWCVGFRERSGAVTFRACPLQPGYNGGRRAPC</sequence>
<dbReference type="EMBL" id="CM029054">
    <property type="protein sequence ID" value="KAG2534795.1"/>
    <property type="molecule type" value="Genomic_DNA"/>
</dbReference>
<organism evidence="2 3">
    <name type="scientific">Panicum virgatum</name>
    <name type="common">Blackwell switchgrass</name>
    <dbReference type="NCBI Taxonomy" id="38727"/>
    <lineage>
        <taxon>Eukaryota</taxon>
        <taxon>Viridiplantae</taxon>
        <taxon>Streptophyta</taxon>
        <taxon>Embryophyta</taxon>
        <taxon>Tracheophyta</taxon>
        <taxon>Spermatophyta</taxon>
        <taxon>Magnoliopsida</taxon>
        <taxon>Liliopsida</taxon>
        <taxon>Poales</taxon>
        <taxon>Poaceae</taxon>
        <taxon>PACMAD clade</taxon>
        <taxon>Panicoideae</taxon>
        <taxon>Panicodae</taxon>
        <taxon>Paniceae</taxon>
        <taxon>Panicinae</taxon>
        <taxon>Panicum</taxon>
        <taxon>Panicum sect. Hiantes</taxon>
    </lineage>
</organism>
<reference evidence="2" key="1">
    <citation type="submission" date="2020-05" db="EMBL/GenBank/DDBJ databases">
        <title>WGS assembly of Panicum virgatum.</title>
        <authorList>
            <person name="Lovell J.T."/>
            <person name="Jenkins J."/>
            <person name="Shu S."/>
            <person name="Juenger T.E."/>
            <person name="Schmutz J."/>
        </authorList>
    </citation>
    <scope>NUCLEOTIDE SEQUENCE</scope>
    <source>
        <strain evidence="2">AP13</strain>
    </source>
</reference>
<evidence type="ECO:0000313" key="2">
    <source>
        <dbReference type="EMBL" id="KAG2534795.1"/>
    </source>
</evidence>
<protein>
    <recommendedName>
        <fullName evidence="1">DUF7595 domain-containing protein</fullName>
    </recommendedName>
</protein>
<dbReference type="AlphaFoldDB" id="A0A8T0MD87"/>
<feature type="domain" description="DUF7595" evidence="1">
    <location>
        <begin position="102"/>
        <end position="313"/>
    </location>
</feature>
<dbReference type="PANTHER" id="PTHR35828">
    <property type="entry name" value="OS08G0203800 PROTEIN-RELATED"/>
    <property type="match status" value="1"/>
</dbReference>
<comment type="caution">
    <text evidence="2">The sequence shown here is derived from an EMBL/GenBank/DDBJ whole genome shotgun (WGS) entry which is preliminary data.</text>
</comment>
<accession>A0A8T0MD87</accession>
<dbReference type="Pfam" id="PF24523">
    <property type="entry name" value="DUF7595"/>
    <property type="match status" value="1"/>
</dbReference>
<keyword evidence="3" id="KW-1185">Reference proteome</keyword>
<dbReference type="InterPro" id="IPR056016">
    <property type="entry name" value="DUF7595"/>
</dbReference>
<name>A0A8T0MD87_PANVG</name>
<dbReference type="Proteomes" id="UP000823388">
    <property type="component" value="Chromosome 9N"/>
</dbReference>
<gene>
    <name evidence="2" type="ORF">PVAP13_9NG085000</name>
</gene>
<evidence type="ECO:0000313" key="3">
    <source>
        <dbReference type="Proteomes" id="UP000823388"/>
    </source>
</evidence>
<dbReference type="PANTHER" id="PTHR35828:SF28">
    <property type="entry name" value="F-BOX DOMAIN CONTAINING PROTEIN"/>
    <property type="match status" value="1"/>
</dbReference>
<evidence type="ECO:0000259" key="1">
    <source>
        <dbReference type="Pfam" id="PF24523"/>
    </source>
</evidence>